<keyword evidence="2" id="KW-1185">Reference proteome</keyword>
<gene>
    <name evidence="1" type="ORF">GCM10022280_06910</name>
</gene>
<comment type="caution">
    <text evidence="1">The sequence shown here is derived from an EMBL/GenBank/DDBJ whole genome shotgun (WGS) entry which is preliminary data.</text>
</comment>
<dbReference type="Proteomes" id="UP001500235">
    <property type="component" value="Unassembled WGS sequence"/>
</dbReference>
<dbReference type="EMBL" id="BAABBQ010000001">
    <property type="protein sequence ID" value="GAA4011810.1"/>
    <property type="molecule type" value="Genomic_DNA"/>
</dbReference>
<proteinExistence type="predicted"/>
<evidence type="ECO:0000313" key="2">
    <source>
        <dbReference type="Proteomes" id="UP001500235"/>
    </source>
</evidence>
<reference evidence="2" key="1">
    <citation type="journal article" date="2019" name="Int. J. Syst. Evol. Microbiol.">
        <title>The Global Catalogue of Microorganisms (GCM) 10K type strain sequencing project: providing services to taxonomists for standard genome sequencing and annotation.</title>
        <authorList>
            <consortium name="The Broad Institute Genomics Platform"/>
            <consortium name="The Broad Institute Genome Sequencing Center for Infectious Disease"/>
            <person name="Wu L."/>
            <person name="Ma J."/>
        </authorList>
    </citation>
    <scope>NUCLEOTIDE SEQUENCE [LARGE SCALE GENOMIC DNA]</scope>
    <source>
        <strain evidence="2">JCM 17563</strain>
    </source>
</reference>
<organism evidence="1 2">
    <name type="scientific">Sphingomonas swuensis</name>
    <dbReference type="NCBI Taxonomy" id="977800"/>
    <lineage>
        <taxon>Bacteria</taxon>
        <taxon>Pseudomonadati</taxon>
        <taxon>Pseudomonadota</taxon>
        <taxon>Alphaproteobacteria</taxon>
        <taxon>Sphingomonadales</taxon>
        <taxon>Sphingomonadaceae</taxon>
        <taxon>Sphingomonas</taxon>
    </lineage>
</organism>
<dbReference type="InterPro" id="IPR025091">
    <property type="entry name" value="DUF4019"/>
</dbReference>
<accession>A0ABP7SHT5</accession>
<protein>
    <recommendedName>
        <fullName evidence="3">DUF4019 domain-containing protein</fullName>
    </recommendedName>
</protein>
<dbReference type="Pfam" id="PF13211">
    <property type="entry name" value="DUF4019"/>
    <property type="match status" value="1"/>
</dbReference>
<evidence type="ECO:0008006" key="3">
    <source>
        <dbReference type="Google" id="ProtNLM"/>
    </source>
</evidence>
<evidence type="ECO:0000313" key="1">
    <source>
        <dbReference type="EMBL" id="GAA4011810.1"/>
    </source>
</evidence>
<name>A0ABP7SHT5_9SPHN</name>
<sequence length="129" mass="13649">MFLSPVLAVAAAVQAPATVAPEAAAGEWVALVDGAKWADSWTAAGALFQGQVTSDQWTKAIQPVRTPLGAVSSRKLEKVTTTKSLPGLPEGDYRVVEYRTDFAAKAGAGETLLLVSEGGRWKVNAYFIR</sequence>
<dbReference type="RefSeq" id="WP_344705994.1">
    <property type="nucleotide sequence ID" value="NZ_BAABBQ010000001.1"/>
</dbReference>